<evidence type="ECO:0000256" key="2">
    <source>
        <dbReference type="ARBA" id="ARBA00011974"/>
    </source>
</evidence>
<keyword evidence="8" id="KW-1185">Reference proteome</keyword>
<dbReference type="EMBL" id="JBHRZV010000029">
    <property type="protein sequence ID" value="MFC3927855.1"/>
    <property type="molecule type" value="Genomic_DNA"/>
</dbReference>
<feature type="domain" description="Nucleoside phosphorylase" evidence="6">
    <location>
        <begin position="2"/>
        <end position="227"/>
    </location>
</feature>
<dbReference type="GO" id="GO:0008782">
    <property type="term" value="F:adenosylhomocysteine nucleosidase activity"/>
    <property type="evidence" value="ECO:0007669"/>
    <property type="project" value="UniProtKB-EC"/>
</dbReference>
<dbReference type="InterPro" id="IPR010049">
    <property type="entry name" value="MTA_SAH_Nsdase"/>
</dbReference>
<reference evidence="8" key="1">
    <citation type="journal article" date="2019" name="Int. J. Syst. Evol. Microbiol.">
        <title>The Global Catalogue of Microorganisms (GCM) 10K type strain sequencing project: providing services to taxonomists for standard genome sequencing and annotation.</title>
        <authorList>
            <consortium name="The Broad Institute Genomics Platform"/>
            <consortium name="The Broad Institute Genome Sequencing Center for Infectious Disease"/>
            <person name="Wu L."/>
            <person name="Ma J."/>
        </authorList>
    </citation>
    <scope>NUCLEOTIDE SEQUENCE [LARGE SCALE GENOMIC DNA]</scope>
    <source>
        <strain evidence="8">CCUG 67170</strain>
    </source>
</reference>
<dbReference type="Gene3D" id="3.40.50.1580">
    <property type="entry name" value="Nucleoside phosphorylase domain"/>
    <property type="match status" value="1"/>
</dbReference>
<accession>A0ABV8CV34</accession>
<proteinExistence type="predicted"/>
<comment type="pathway">
    <text evidence="1">Amino-acid biosynthesis; L-methionine biosynthesis via salvage pathway; S-methyl-5-thio-alpha-D-ribose 1-phosphate from S-methyl-5'-thioadenosine (hydrolase route): step 1/2.</text>
</comment>
<dbReference type="InterPro" id="IPR000845">
    <property type="entry name" value="Nucleoside_phosphorylase_d"/>
</dbReference>
<evidence type="ECO:0000256" key="5">
    <source>
        <dbReference type="ARBA" id="ARBA00023167"/>
    </source>
</evidence>
<dbReference type="EC" id="3.2.2.9" evidence="2"/>
<name>A0ABV8CV34_9STRE</name>
<dbReference type="RefSeq" id="WP_380425868.1">
    <property type="nucleotide sequence ID" value="NZ_JBHRZV010000029.1"/>
</dbReference>
<comment type="caution">
    <text evidence="7">The sequence shown here is derived from an EMBL/GenBank/DDBJ whole genome shotgun (WGS) entry which is preliminary data.</text>
</comment>
<dbReference type="CDD" id="cd09008">
    <property type="entry name" value="MTAN"/>
    <property type="match status" value="1"/>
</dbReference>
<dbReference type="NCBIfam" id="NF004079">
    <property type="entry name" value="PRK05584.1"/>
    <property type="match status" value="1"/>
</dbReference>
<dbReference type="InterPro" id="IPR035994">
    <property type="entry name" value="Nucleoside_phosphorylase_sf"/>
</dbReference>
<gene>
    <name evidence="7" type="ORF">ACFORF_04410</name>
</gene>
<keyword evidence="3" id="KW-0028">Amino-acid biosynthesis</keyword>
<organism evidence="7 8">
    <name type="scientific">Streptococcus caprae</name>
    <dbReference type="NCBI Taxonomy" id="1640501"/>
    <lineage>
        <taxon>Bacteria</taxon>
        <taxon>Bacillati</taxon>
        <taxon>Bacillota</taxon>
        <taxon>Bacilli</taxon>
        <taxon>Lactobacillales</taxon>
        <taxon>Streptococcaceae</taxon>
        <taxon>Streptococcus</taxon>
    </lineage>
</organism>
<evidence type="ECO:0000256" key="4">
    <source>
        <dbReference type="ARBA" id="ARBA00022801"/>
    </source>
</evidence>
<dbReference type="PANTHER" id="PTHR46832">
    <property type="entry name" value="5'-METHYLTHIOADENOSINE/S-ADENOSYLHOMOCYSTEINE NUCLEOSIDASE"/>
    <property type="match status" value="1"/>
</dbReference>
<keyword evidence="7" id="KW-0326">Glycosidase</keyword>
<evidence type="ECO:0000259" key="6">
    <source>
        <dbReference type="Pfam" id="PF01048"/>
    </source>
</evidence>
<evidence type="ECO:0000256" key="3">
    <source>
        <dbReference type="ARBA" id="ARBA00022605"/>
    </source>
</evidence>
<dbReference type="NCBIfam" id="TIGR01704">
    <property type="entry name" value="MTA_SAH-Nsdase"/>
    <property type="match status" value="1"/>
</dbReference>
<dbReference type="Proteomes" id="UP001595807">
    <property type="component" value="Unassembled WGS sequence"/>
</dbReference>
<sequence length="230" mass="24906">MKIGIIAAMEQELKILVEELENPQTEEVLGHTYHTGQLGLHEVVLVQSGVGKVMSAMSVAVLVDHFDVEALINTGSAGALHPDLQVGDIVVADRLAYHDVDLTAFDRYVFGQMAGQPLYYESDSRFVKTFQNVLEEAHLNSRIGLITSSDSFIAGKEKTDAIKGHFPDVLAVEMEGASVAQAAYSVGKPFIVIRAMSDTAAHDANVTFDEFIIEAGAKSAQLLITFLTKL</sequence>
<dbReference type="PANTHER" id="PTHR46832:SF1">
    <property type="entry name" value="5'-METHYLTHIOADENOSINE_S-ADENOSYLHOMOCYSTEINE NUCLEOSIDASE"/>
    <property type="match status" value="1"/>
</dbReference>
<evidence type="ECO:0000313" key="8">
    <source>
        <dbReference type="Proteomes" id="UP001595807"/>
    </source>
</evidence>
<dbReference type="SUPFAM" id="SSF53167">
    <property type="entry name" value="Purine and uridine phosphorylases"/>
    <property type="match status" value="1"/>
</dbReference>
<keyword evidence="4 7" id="KW-0378">Hydrolase</keyword>
<evidence type="ECO:0000313" key="7">
    <source>
        <dbReference type="EMBL" id="MFC3927855.1"/>
    </source>
</evidence>
<evidence type="ECO:0000256" key="1">
    <source>
        <dbReference type="ARBA" id="ARBA00004945"/>
    </source>
</evidence>
<dbReference type="Pfam" id="PF01048">
    <property type="entry name" value="PNP_UDP_1"/>
    <property type="match status" value="1"/>
</dbReference>
<protein>
    <recommendedName>
        <fullName evidence="2">adenosylhomocysteine nucleosidase</fullName>
        <ecNumber evidence="2">3.2.2.9</ecNumber>
    </recommendedName>
</protein>
<keyword evidence="5" id="KW-0486">Methionine biosynthesis</keyword>